<dbReference type="AlphaFoldDB" id="A0A8X8CBU6"/>
<proteinExistence type="predicted"/>
<keyword evidence="2" id="KW-1185">Reference proteome</keyword>
<protein>
    <submittedName>
        <fullName evidence="1">Uncharacterized protein</fullName>
    </submittedName>
</protein>
<accession>A0A8X8CBU6</accession>
<sequence length="228" mass="25778">MLREGKSLSRLVGKRRRFLPNRHSPFQFHFHPYQYHPRLSFSLRLQNGAWVTRKQDLIASIFSSYEDGLVMVELRQGCCSALQLRCSLNFVSYAETFLPEWKAGYFSISIKIAIKLYFVPSLRLHVLQAIEVGQIMDEFLDGNNSGSVLRCIKIADSGCWKGCGLIKGNQSTVGWKSLSWFLELNLASAIVRAKNLSAQCYWKHDEIARGNGTANAPSSSPVYYSASQ</sequence>
<organism evidence="1 2">
    <name type="scientific">Populus tomentosa</name>
    <name type="common">Chinese white poplar</name>
    <dbReference type="NCBI Taxonomy" id="118781"/>
    <lineage>
        <taxon>Eukaryota</taxon>
        <taxon>Viridiplantae</taxon>
        <taxon>Streptophyta</taxon>
        <taxon>Embryophyta</taxon>
        <taxon>Tracheophyta</taxon>
        <taxon>Spermatophyta</taxon>
        <taxon>Magnoliopsida</taxon>
        <taxon>eudicotyledons</taxon>
        <taxon>Gunneridae</taxon>
        <taxon>Pentapetalae</taxon>
        <taxon>rosids</taxon>
        <taxon>fabids</taxon>
        <taxon>Malpighiales</taxon>
        <taxon>Salicaceae</taxon>
        <taxon>Saliceae</taxon>
        <taxon>Populus</taxon>
    </lineage>
</organism>
<dbReference type="OrthoDB" id="76364at2759"/>
<comment type="caution">
    <text evidence="1">The sequence shown here is derived from an EMBL/GenBank/DDBJ whole genome shotgun (WGS) entry which is preliminary data.</text>
</comment>
<dbReference type="Proteomes" id="UP000886885">
    <property type="component" value="Chromosome 14D"/>
</dbReference>
<gene>
    <name evidence="1" type="ORF">POTOM_048554</name>
</gene>
<reference evidence="1" key="1">
    <citation type="journal article" date="2020" name="bioRxiv">
        <title>Hybrid origin of Populus tomentosa Carr. identified through genome sequencing and phylogenomic analysis.</title>
        <authorList>
            <person name="An X."/>
            <person name="Gao K."/>
            <person name="Chen Z."/>
            <person name="Li J."/>
            <person name="Yang X."/>
            <person name="Yang X."/>
            <person name="Zhou J."/>
            <person name="Guo T."/>
            <person name="Zhao T."/>
            <person name="Huang S."/>
            <person name="Miao D."/>
            <person name="Khan W.U."/>
            <person name="Rao P."/>
            <person name="Ye M."/>
            <person name="Lei B."/>
            <person name="Liao W."/>
            <person name="Wang J."/>
            <person name="Ji L."/>
            <person name="Li Y."/>
            <person name="Guo B."/>
            <person name="Mustafa N.S."/>
            <person name="Li S."/>
            <person name="Yun Q."/>
            <person name="Keller S.R."/>
            <person name="Mao J."/>
            <person name="Zhang R."/>
            <person name="Strauss S.H."/>
        </authorList>
    </citation>
    <scope>NUCLEOTIDE SEQUENCE</scope>
    <source>
        <strain evidence="1">GM15</strain>
        <tissue evidence="1">Leaf</tissue>
    </source>
</reference>
<evidence type="ECO:0000313" key="2">
    <source>
        <dbReference type="Proteomes" id="UP000886885"/>
    </source>
</evidence>
<dbReference type="EMBL" id="JAAWWB010000028">
    <property type="protein sequence ID" value="KAG6748625.1"/>
    <property type="molecule type" value="Genomic_DNA"/>
</dbReference>
<evidence type="ECO:0000313" key="1">
    <source>
        <dbReference type="EMBL" id="KAG6748625.1"/>
    </source>
</evidence>
<name>A0A8X8CBU6_POPTO</name>